<evidence type="ECO:0000256" key="1">
    <source>
        <dbReference type="SAM" id="MobiDB-lite"/>
    </source>
</evidence>
<reference evidence="2 3" key="1">
    <citation type="submission" date="2017-08" db="EMBL/GenBank/DDBJ databases">
        <title>The complete genome sequence of Nocardiopsis gilva YIM 90087.</title>
        <authorList>
            <person name="Yin M."/>
            <person name="Tang S."/>
        </authorList>
    </citation>
    <scope>NUCLEOTIDE SEQUENCE [LARGE SCALE GENOMIC DNA]</scope>
    <source>
        <strain evidence="2 3">YIM 90087</strain>
    </source>
</reference>
<organism evidence="2 3">
    <name type="scientific">Nocardiopsis gilva YIM 90087</name>
    <dbReference type="NCBI Taxonomy" id="1235441"/>
    <lineage>
        <taxon>Bacteria</taxon>
        <taxon>Bacillati</taxon>
        <taxon>Actinomycetota</taxon>
        <taxon>Actinomycetes</taxon>
        <taxon>Streptosporangiales</taxon>
        <taxon>Nocardiopsidaceae</taxon>
        <taxon>Nocardiopsis</taxon>
    </lineage>
</organism>
<evidence type="ECO:0000313" key="2">
    <source>
        <dbReference type="EMBL" id="ASU81591.1"/>
    </source>
</evidence>
<feature type="region of interest" description="Disordered" evidence="1">
    <location>
        <begin position="1"/>
        <end position="78"/>
    </location>
</feature>
<dbReference type="EMBL" id="CP022753">
    <property type="protein sequence ID" value="ASU81591.1"/>
    <property type="molecule type" value="Genomic_DNA"/>
</dbReference>
<name>A0A223S0D4_9ACTN</name>
<evidence type="ECO:0000313" key="3">
    <source>
        <dbReference type="Proteomes" id="UP000215005"/>
    </source>
</evidence>
<gene>
    <name evidence="2" type="ORF">CDO52_01195</name>
</gene>
<dbReference type="Proteomes" id="UP000215005">
    <property type="component" value="Chromosome"/>
</dbReference>
<sequence>MTDESSGDAGRDGPVDAAPHAAAEDGPARERRETAEKEDKRRKSEEAENEEKAERDGRESDPDDTRDSGASGLGADERADRMFAVNNYFNGPVSAGDSTIGIAAGTGRPAAAKVTGRLSDAEVRTALRHIVHPAPYQQAREELRKAHLVVLTGDPGLGRRTGAISLIRDVTEGLVVVLSPSMSLHELTERSYTRGRGYIVLDWFGGQGHGPLQERDFHWKALRDRVTDAGAHLVITTTPRPGAPSAESVAHIPWRRPDTGHVLRERLGSGIADGGTDAAAASVPDECTMADLVEVANRLAQGEAPEAAVTEVFREADRQRIGQWFGGEHVEPPTSGHADDHDGGRQRSRDEIVEITALAFMLGMKQRDIEATALRLDAALAARMPPPVRPSTGCEAPQPPPPGQDVLPQRRIGRFSHDLVRVEHHHADGVRQRIPVFLEANDRVEVLRELWERFDVRFWDAVRTWIDTVIAEQRFRVPTAEGLATLAASALDEVAETYLEPWSRGAADWAGQITATYVLWVMCRDDRLAPVALRTAVRWTTEGTNEQQETGVLAWSGALGVRYLSEAIRRLMRIIVDASDPLRPAVHVPGPALGLDAAIALGALFGTLTDQEQSAGELLRRVEELLRSTRPHDRTRHRRTLALRAVLSVLTVESARNDAPAVALHIDRDPTVIPQVADLWAAVIVHRPVRRSAILALWETLCALRLLSADADKRSQALVASLAEALPRDEHEDFRAAFTTIARRPDEERPFAEHILAILLRAIGPSTSTA</sequence>
<keyword evidence="3" id="KW-1185">Reference proteome</keyword>
<dbReference type="AlphaFoldDB" id="A0A223S0D4"/>
<feature type="region of interest" description="Disordered" evidence="1">
    <location>
        <begin position="325"/>
        <end position="347"/>
    </location>
</feature>
<feature type="compositionally biased region" description="Basic and acidic residues" evidence="1">
    <location>
        <begin position="337"/>
        <end position="347"/>
    </location>
</feature>
<dbReference type="RefSeq" id="WP_017619599.1">
    <property type="nucleotide sequence ID" value="NZ_ANBG01000250.1"/>
</dbReference>
<dbReference type="KEGG" id="ngv:CDO52_01195"/>
<dbReference type="OrthoDB" id="3681676at2"/>
<accession>A0A223S0D4</accession>
<feature type="region of interest" description="Disordered" evidence="1">
    <location>
        <begin position="387"/>
        <end position="406"/>
    </location>
</feature>
<feature type="compositionally biased region" description="Basic and acidic residues" evidence="1">
    <location>
        <begin position="22"/>
        <end position="67"/>
    </location>
</feature>
<proteinExistence type="predicted"/>
<protein>
    <submittedName>
        <fullName evidence="2">Uncharacterized protein</fullName>
    </submittedName>
</protein>